<dbReference type="PANTHER" id="PTHR11533">
    <property type="entry name" value="PROTEASE M1 ZINC METALLOPROTEASE"/>
    <property type="match status" value="1"/>
</dbReference>
<dbReference type="Gene3D" id="1.10.390.10">
    <property type="entry name" value="Neutral Protease Domain 2"/>
    <property type="match status" value="1"/>
</dbReference>
<dbReference type="GO" id="GO:0005615">
    <property type="term" value="C:extracellular space"/>
    <property type="evidence" value="ECO:0007669"/>
    <property type="project" value="TreeGrafter"/>
</dbReference>
<dbReference type="GO" id="GO:0008270">
    <property type="term" value="F:zinc ion binding"/>
    <property type="evidence" value="ECO:0007669"/>
    <property type="project" value="TreeGrafter"/>
</dbReference>
<dbReference type="InterPro" id="IPR050344">
    <property type="entry name" value="Peptidase_M1_aminopeptidases"/>
</dbReference>
<keyword evidence="4" id="KW-1185">Reference proteome</keyword>
<evidence type="ECO:0000256" key="1">
    <source>
        <dbReference type="ARBA" id="ARBA00010136"/>
    </source>
</evidence>
<dbReference type="GO" id="GO:0006508">
    <property type="term" value="P:proteolysis"/>
    <property type="evidence" value="ECO:0007669"/>
    <property type="project" value="TreeGrafter"/>
</dbReference>
<dbReference type="EMBL" id="CATQJA010002710">
    <property type="protein sequence ID" value="CAJ0587841.1"/>
    <property type="molecule type" value="Genomic_DNA"/>
</dbReference>
<dbReference type="InterPro" id="IPR042097">
    <property type="entry name" value="Aminopeptidase_N-like_N_sf"/>
</dbReference>
<dbReference type="Gene3D" id="2.60.40.1910">
    <property type="match status" value="1"/>
</dbReference>
<dbReference type="GO" id="GO:0042277">
    <property type="term" value="F:peptide binding"/>
    <property type="evidence" value="ECO:0007669"/>
    <property type="project" value="TreeGrafter"/>
</dbReference>
<dbReference type="Gene3D" id="1.25.50.20">
    <property type="match status" value="1"/>
</dbReference>
<dbReference type="GO" id="GO:0043171">
    <property type="term" value="P:peptide catabolic process"/>
    <property type="evidence" value="ECO:0007669"/>
    <property type="project" value="TreeGrafter"/>
</dbReference>
<organism evidence="3 4">
    <name type="scientific">Mesorhabditis spiculigera</name>
    <dbReference type="NCBI Taxonomy" id="96644"/>
    <lineage>
        <taxon>Eukaryota</taxon>
        <taxon>Metazoa</taxon>
        <taxon>Ecdysozoa</taxon>
        <taxon>Nematoda</taxon>
        <taxon>Chromadorea</taxon>
        <taxon>Rhabditida</taxon>
        <taxon>Rhabditina</taxon>
        <taxon>Rhabditomorpha</taxon>
        <taxon>Rhabditoidea</taxon>
        <taxon>Rhabditidae</taxon>
        <taxon>Mesorhabditinae</taxon>
        <taxon>Mesorhabditis</taxon>
    </lineage>
</organism>
<dbReference type="GO" id="GO:0016020">
    <property type="term" value="C:membrane"/>
    <property type="evidence" value="ECO:0007669"/>
    <property type="project" value="TreeGrafter"/>
</dbReference>
<reference evidence="3" key="1">
    <citation type="submission" date="2023-06" db="EMBL/GenBank/DDBJ databases">
        <authorList>
            <person name="Delattre M."/>
        </authorList>
    </citation>
    <scope>NUCLEOTIDE SEQUENCE</scope>
    <source>
        <strain evidence="3">AF72</strain>
    </source>
</reference>
<dbReference type="GO" id="GO:0005737">
    <property type="term" value="C:cytoplasm"/>
    <property type="evidence" value="ECO:0007669"/>
    <property type="project" value="TreeGrafter"/>
</dbReference>
<proteinExistence type="inferred from homology"/>
<protein>
    <recommendedName>
        <fullName evidence="2">ERAP1-like C-terminal domain-containing protein</fullName>
    </recommendedName>
</protein>
<comment type="similarity">
    <text evidence="1">Belongs to the peptidase M1 family.</text>
</comment>
<feature type="non-terminal residue" evidence="3">
    <location>
        <position position="1"/>
    </location>
</feature>
<dbReference type="GO" id="GO:0070006">
    <property type="term" value="F:metalloaminopeptidase activity"/>
    <property type="evidence" value="ECO:0007669"/>
    <property type="project" value="TreeGrafter"/>
</dbReference>
<dbReference type="SUPFAM" id="SSF63737">
    <property type="entry name" value="Leukotriene A4 hydrolase N-terminal domain"/>
    <property type="match status" value="1"/>
</dbReference>
<sequence>MSLVLIKPFGLSASPRLQVGAPLVSLFTHVPFEPFDPPFSVAIGFDASLKVFQIAPFFEVELTVDKPQKHIELHSAGLDLIAATLIHGKTDTKHRRLTIRANDTLSRVALSDGFDIDTGVYVLQIVYSGMLSRSMHGLYRSASLYDPSRNGESRRIAVQDTVAHEIGHQDTPGIQKFRKVWGEGDYAAPLKPIVVGKAAPGDRDYNKVPSTYYDILDMFSYLVYPKAAYGVYTMFTTLGEKRFSNMIKGYLEKHAYGLSITADIWDEDPIKDQLWQLARDASRDHNYKRGHPRITVARVPGTSNKYAITTQRHYLSDDTKLGDAQNDIWRIPIEYREQPDDIMAFIPGDGSPLIIESSELPFINHNQLVFARVNYGELWPEVLKTIQTAGLTGLTRSFIYEDLFTLPRDGVIPYTTVVSFLNRLDQELFNASDYYNSLIAKAKADGEAKNPGGRLLKTASTATAELYLTEMEKINAFNEELREQQQMRLLGRETRAANDPEWRRFERDVMTACPRKEQMTSKCSRYDWAARNDGYPNAIRSATGKRAERIAEFIWKKLQIETDPDEQYYLNRALLYAPNWKWAERMLDNLINNTGMARLQNTQWLASAVGWRDEAFKYLYHNIGSIHQRLSYAPDERKNLVTGILGQLGGPDALTKLTMMRQHPELPEDLRPLPFWEALAEQHRLNLEWSQRYAYDVLELFAQLPRMNTP</sequence>
<dbReference type="PANTHER" id="PTHR11533:SF299">
    <property type="entry name" value="AMINOPEPTIDASE"/>
    <property type="match status" value="1"/>
</dbReference>
<dbReference type="Pfam" id="PF11838">
    <property type="entry name" value="ERAP1_C"/>
    <property type="match status" value="1"/>
</dbReference>
<evidence type="ECO:0000313" key="4">
    <source>
        <dbReference type="Proteomes" id="UP001177023"/>
    </source>
</evidence>
<dbReference type="Proteomes" id="UP001177023">
    <property type="component" value="Unassembled WGS sequence"/>
</dbReference>
<name>A0AA36GBP9_9BILA</name>
<accession>A0AA36GBP9</accession>
<evidence type="ECO:0000313" key="3">
    <source>
        <dbReference type="EMBL" id="CAJ0587841.1"/>
    </source>
</evidence>
<dbReference type="Gene3D" id="2.60.40.1730">
    <property type="entry name" value="tricorn interacting facor f3 domain"/>
    <property type="match status" value="1"/>
</dbReference>
<dbReference type="InterPro" id="IPR027268">
    <property type="entry name" value="Peptidase_M4/M1_CTD_sf"/>
</dbReference>
<dbReference type="AlphaFoldDB" id="A0AA36GBP9"/>
<comment type="caution">
    <text evidence="3">The sequence shown here is derived from an EMBL/GenBank/DDBJ whole genome shotgun (WGS) entry which is preliminary data.</text>
</comment>
<dbReference type="SUPFAM" id="SSF55486">
    <property type="entry name" value="Metalloproteases ('zincins'), catalytic domain"/>
    <property type="match status" value="1"/>
</dbReference>
<evidence type="ECO:0000259" key="2">
    <source>
        <dbReference type="Pfam" id="PF11838"/>
    </source>
</evidence>
<dbReference type="InterPro" id="IPR024571">
    <property type="entry name" value="ERAP1-like_C_dom"/>
</dbReference>
<gene>
    <name evidence="3" type="ORF">MSPICULIGERA_LOCUS25794</name>
</gene>
<feature type="domain" description="ERAP1-like C-terminal" evidence="2">
    <location>
        <begin position="363"/>
        <end position="658"/>
    </location>
</feature>